<accession>A0A4Y7ITZ8</accession>
<dbReference type="Gramene" id="RZC52157">
    <property type="protein sequence ID" value="RZC52157"/>
    <property type="gene ID" value="C5167_020587"/>
</dbReference>
<protein>
    <submittedName>
        <fullName evidence="1">Uncharacterized protein</fullName>
    </submittedName>
</protein>
<evidence type="ECO:0000313" key="1">
    <source>
        <dbReference type="EMBL" id="RZC52157.1"/>
    </source>
</evidence>
<reference evidence="1 2" key="1">
    <citation type="journal article" date="2018" name="Science">
        <title>The opium poppy genome and morphinan production.</title>
        <authorList>
            <person name="Guo L."/>
            <person name="Winzer T."/>
            <person name="Yang X."/>
            <person name="Li Y."/>
            <person name="Ning Z."/>
            <person name="He Z."/>
            <person name="Teodor R."/>
            <person name="Lu Y."/>
            <person name="Bowser T.A."/>
            <person name="Graham I.A."/>
            <person name="Ye K."/>
        </authorList>
    </citation>
    <scope>NUCLEOTIDE SEQUENCE [LARGE SCALE GENOMIC DNA]</scope>
    <source>
        <strain evidence="2">cv. HN1</strain>
        <tissue evidence="1">Leaves</tissue>
    </source>
</reference>
<gene>
    <name evidence="1" type="ORF">C5167_020587</name>
</gene>
<proteinExistence type="predicted"/>
<evidence type="ECO:0000313" key="2">
    <source>
        <dbReference type="Proteomes" id="UP000316621"/>
    </source>
</evidence>
<keyword evidence="2" id="KW-1185">Reference proteome</keyword>
<dbReference type="AlphaFoldDB" id="A0A4Y7ITZ8"/>
<sequence>MTKSVITEKYEENHAPMEVLERGDLEENGTDNNLSILEITIRDQLNGDKFSEIIYGLRNQVRFVGGIFLKFWSK</sequence>
<organism evidence="1 2">
    <name type="scientific">Papaver somniferum</name>
    <name type="common">Opium poppy</name>
    <dbReference type="NCBI Taxonomy" id="3469"/>
    <lineage>
        <taxon>Eukaryota</taxon>
        <taxon>Viridiplantae</taxon>
        <taxon>Streptophyta</taxon>
        <taxon>Embryophyta</taxon>
        <taxon>Tracheophyta</taxon>
        <taxon>Spermatophyta</taxon>
        <taxon>Magnoliopsida</taxon>
        <taxon>Ranunculales</taxon>
        <taxon>Papaveraceae</taxon>
        <taxon>Papaveroideae</taxon>
        <taxon>Papaver</taxon>
    </lineage>
</organism>
<dbReference type="EMBL" id="CM010716">
    <property type="protein sequence ID" value="RZC52157.1"/>
    <property type="molecule type" value="Genomic_DNA"/>
</dbReference>
<name>A0A4Y7ITZ8_PAPSO</name>
<dbReference type="Proteomes" id="UP000316621">
    <property type="component" value="Chromosome 2"/>
</dbReference>